<dbReference type="Pfam" id="PF13350">
    <property type="entry name" value="Y_phosphatase3"/>
    <property type="match status" value="2"/>
</dbReference>
<evidence type="ECO:0000313" key="3">
    <source>
        <dbReference type="Proteomes" id="UP001186944"/>
    </source>
</evidence>
<dbReference type="EMBL" id="VSWD01000013">
    <property type="protein sequence ID" value="KAK3084513.1"/>
    <property type="molecule type" value="Genomic_DNA"/>
</dbReference>
<dbReference type="GO" id="GO:0004721">
    <property type="term" value="F:phosphoprotein phosphatase activity"/>
    <property type="evidence" value="ECO:0007669"/>
    <property type="project" value="InterPro"/>
</dbReference>
<evidence type="ECO:0000313" key="2">
    <source>
        <dbReference type="EMBL" id="KAK3084513.1"/>
    </source>
</evidence>
<keyword evidence="1" id="KW-1133">Transmembrane helix</keyword>
<evidence type="ECO:0008006" key="4">
    <source>
        <dbReference type="Google" id="ProtNLM"/>
    </source>
</evidence>
<dbReference type="Gene3D" id="3.90.190.10">
    <property type="entry name" value="Protein tyrosine phosphatase superfamily"/>
    <property type="match status" value="1"/>
</dbReference>
<dbReference type="PANTHER" id="PTHR31126">
    <property type="entry name" value="TYROSINE-PROTEIN PHOSPHATASE"/>
    <property type="match status" value="1"/>
</dbReference>
<name>A0AA88XH95_PINIB</name>
<feature type="transmembrane region" description="Helical" evidence="1">
    <location>
        <begin position="154"/>
        <end position="177"/>
    </location>
</feature>
<dbReference type="InterPro" id="IPR029021">
    <property type="entry name" value="Prot-tyrosine_phosphatase-like"/>
</dbReference>
<organism evidence="2 3">
    <name type="scientific">Pinctada imbricata</name>
    <name type="common">Atlantic pearl-oyster</name>
    <name type="synonym">Pinctada martensii</name>
    <dbReference type="NCBI Taxonomy" id="66713"/>
    <lineage>
        <taxon>Eukaryota</taxon>
        <taxon>Metazoa</taxon>
        <taxon>Spiralia</taxon>
        <taxon>Lophotrochozoa</taxon>
        <taxon>Mollusca</taxon>
        <taxon>Bivalvia</taxon>
        <taxon>Autobranchia</taxon>
        <taxon>Pteriomorphia</taxon>
        <taxon>Pterioida</taxon>
        <taxon>Pterioidea</taxon>
        <taxon>Pteriidae</taxon>
        <taxon>Pinctada</taxon>
    </lineage>
</organism>
<dbReference type="InterPro" id="IPR026893">
    <property type="entry name" value="Tyr/Ser_Pase_IphP-type"/>
</dbReference>
<dbReference type="AlphaFoldDB" id="A0AA88XH95"/>
<sequence length="336" mass="38812">MEATGQSSGNVAMKTLPNFRRINSSNFEGFENERKSVYRSSRPDCVEGDDLKAFHSLGIRTIVDCRSKAQYLHKTAEGPKHLDNVYKLYSVKLPKGRNYHLDETVTCFPINHKTWDTEKTEISVKNIDGEEKKHFLINFFPSAYGRAIFMRAPWYIKILGIFVLLFDTIFRTSYIYFVRLFALTVINKGGLKKSYEDMIELSQASICAALKIVTREEYLPVLINCAHGKDRTGILSALILSVLGESEEEIVEDYGKTQEGLAPIRHKIYKEIVEHFYWDESFCDADPDTMRHLLQYIKEKYGSVKDYLVHIGFTEQDQENLRRNLTSRGEDSWVIT</sequence>
<dbReference type="PANTHER" id="PTHR31126:SF1">
    <property type="entry name" value="TYROSINE SPECIFIC PROTEIN PHOSPHATASES DOMAIN-CONTAINING PROTEIN"/>
    <property type="match status" value="1"/>
</dbReference>
<evidence type="ECO:0000256" key="1">
    <source>
        <dbReference type="SAM" id="Phobius"/>
    </source>
</evidence>
<dbReference type="Proteomes" id="UP001186944">
    <property type="component" value="Unassembled WGS sequence"/>
</dbReference>
<reference evidence="2" key="1">
    <citation type="submission" date="2019-08" db="EMBL/GenBank/DDBJ databases">
        <title>The improved chromosome-level genome for the pearl oyster Pinctada fucata martensii using PacBio sequencing and Hi-C.</title>
        <authorList>
            <person name="Zheng Z."/>
        </authorList>
    </citation>
    <scope>NUCLEOTIDE SEQUENCE</scope>
    <source>
        <strain evidence="2">ZZ-2019</strain>
        <tissue evidence="2">Adductor muscle</tissue>
    </source>
</reference>
<comment type="caution">
    <text evidence="2">The sequence shown here is derived from an EMBL/GenBank/DDBJ whole genome shotgun (WGS) entry which is preliminary data.</text>
</comment>
<keyword evidence="1" id="KW-0472">Membrane</keyword>
<keyword evidence="3" id="KW-1185">Reference proteome</keyword>
<protein>
    <recommendedName>
        <fullName evidence="4">Tyrosine specific protein phosphatases domain-containing protein</fullName>
    </recommendedName>
</protein>
<keyword evidence="1" id="KW-0812">Transmembrane</keyword>
<accession>A0AA88XH95</accession>
<dbReference type="SUPFAM" id="SSF52799">
    <property type="entry name" value="(Phosphotyrosine protein) phosphatases II"/>
    <property type="match status" value="1"/>
</dbReference>
<gene>
    <name evidence="2" type="ORF">FSP39_014611</name>
</gene>
<proteinExistence type="predicted"/>